<dbReference type="OrthoDB" id="3297420at2"/>
<evidence type="ECO:0000313" key="3">
    <source>
        <dbReference type="Proteomes" id="UP000294927"/>
    </source>
</evidence>
<protein>
    <recommendedName>
        <fullName evidence="4">DUF732 domain-containing protein</fullName>
    </recommendedName>
</protein>
<proteinExistence type="predicted"/>
<keyword evidence="3" id="KW-1185">Reference proteome</keyword>
<dbReference type="EMBL" id="SOCP01000004">
    <property type="protein sequence ID" value="TDV54183.1"/>
    <property type="molecule type" value="Genomic_DNA"/>
</dbReference>
<evidence type="ECO:0000313" key="2">
    <source>
        <dbReference type="EMBL" id="TDV54183.1"/>
    </source>
</evidence>
<feature type="chain" id="PRO_5039613632" description="DUF732 domain-containing protein" evidence="1">
    <location>
        <begin position="21"/>
        <end position="134"/>
    </location>
</feature>
<comment type="caution">
    <text evidence="2">The sequence shown here is derived from an EMBL/GenBank/DDBJ whole genome shotgun (WGS) entry which is preliminary data.</text>
</comment>
<keyword evidence="1" id="KW-0732">Signal</keyword>
<dbReference type="Proteomes" id="UP000294927">
    <property type="component" value="Unassembled WGS sequence"/>
</dbReference>
<name>A0A4R7VVX4_9PSEU</name>
<dbReference type="PROSITE" id="PS51257">
    <property type="entry name" value="PROKAR_LIPOPROTEIN"/>
    <property type="match status" value="1"/>
</dbReference>
<organism evidence="2 3">
    <name type="scientific">Actinophytocola oryzae</name>
    <dbReference type="NCBI Taxonomy" id="502181"/>
    <lineage>
        <taxon>Bacteria</taxon>
        <taxon>Bacillati</taxon>
        <taxon>Actinomycetota</taxon>
        <taxon>Actinomycetes</taxon>
        <taxon>Pseudonocardiales</taxon>
        <taxon>Pseudonocardiaceae</taxon>
    </lineage>
</organism>
<sequence length="134" mass="14343">MVRLVSTVIAGSALLVVVTACGTQSTASSPSTTVDIQSVEEAAGIPPKPDATTKQAYIAELVAIDPDIVHGKEDKAVSRGRDQCSSVKQWPNDQTKLVDLTEQRFTSPDHPEGFGPEKSAQMLAVVRKYLCPTY</sequence>
<gene>
    <name evidence="2" type="ORF">CLV71_104654</name>
</gene>
<reference evidence="2 3" key="1">
    <citation type="submission" date="2019-03" db="EMBL/GenBank/DDBJ databases">
        <title>Genomic Encyclopedia of Archaeal and Bacterial Type Strains, Phase II (KMG-II): from individual species to whole genera.</title>
        <authorList>
            <person name="Goeker M."/>
        </authorList>
    </citation>
    <scope>NUCLEOTIDE SEQUENCE [LARGE SCALE GENOMIC DNA]</scope>
    <source>
        <strain evidence="2 3">DSM 45499</strain>
    </source>
</reference>
<dbReference type="AlphaFoldDB" id="A0A4R7VVX4"/>
<evidence type="ECO:0008006" key="4">
    <source>
        <dbReference type="Google" id="ProtNLM"/>
    </source>
</evidence>
<evidence type="ECO:0000256" key="1">
    <source>
        <dbReference type="SAM" id="SignalP"/>
    </source>
</evidence>
<accession>A0A4R7VVX4</accession>
<feature type="signal peptide" evidence="1">
    <location>
        <begin position="1"/>
        <end position="20"/>
    </location>
</feature>
<dbReference type="RefSeq" id="WP_133903147.1">
    <property type="nucleotide sequence ID" value="NZ_SOCP01000004.1"/>
</dbReference>